<keyword evidence="2" id="KW-0963">Cytoplasm</keyword>
<keyword evidence="4" id="KW-0159">Chromosome partition</keyword>
<comment type="caution">
    <text evidence="12">The sequence shown here is derived from an EMBL/GenBank/DDBJ whole genome shotgun (WGS) entry which is preliminary data.</text>
</comment>
<dbReference type="InterPro" id="IPR004107">
    <property type="entry name" value="Integrase_SAM-like_N"/>
</dbReference>
<gene>
    <name evidence="12" type="ORF">QGM71_03410</name>
</gene>
<evidence type="ECO:0000256" key="9">
    <source>
        <dbReference type="PROSITE-ProRule" id="PRU01248"/>
    </source>
</evidence>
<reference evidence="12 13" key="1">
    <citation type="journal article" date="2024" name="Int. J. Syst. Evol. Microbiol.">
        <title>Virgibacillus tibetensis sp. nov., isolated from salt lake on the Tibetan Plateau of China.</title>
        <authorList>
            <person name="Phurbu D."/>
            <person name="Liu Z.-X."/>
            <person name="Wang R."/>
            <person name="Zheng Y.-Y."/>
            <person name="Liu H.-C."/>
            <person name="Zhou Y.-G."/>
            <person name="Yu Y.-J."/>
            <person name="Li A.-H."/>
        </authorList>
    </citation>
    <scope>NUCLEOTIDE SEQUENCE [LARGE SCALE GENOMIC DNA]</scope>
    <source>
        <strain evidence="12 13">C22-A2</strain>
    </source>
</reference>
<dbReference type="SUPFAM" id="SSF56349">
    <property type="entry name" value="DNA breaking-rejoining enzymes"/>
    <property type="match status" value="1"/>
</dbReference>
<dbReference type="PANTHER" id="PTHR30349">
    <property type="entry name" value="PHAGE INTEGRASE-RELATED"/>
    <property type="match status" value="1"/>
</dbReference>
<keyword evidence="13" id="KW-1185">Reference proteome</keyword>
<evidence type="ECO:0000256" key="8">
    <source>
        <dbReference type="ARBA" id="ARBA00023306"/>
    </source>
</evidence>
<sequence>MRRPTCDEFLNYLQVEKKNSDNTLRGYAYDVTCFETFLKVQQRSMQLDDLVASTCRRFIQDQVLNHNIHPRTLQRRISCLKSLSQFCLKENFMKADFMAGIQAPKADSKLPVYLTLEELGKLFRSLEKDTRTLAFRNNLMFKLLATSGMRRQELVDLTWQQVDLTNHTIRVFSKGKKERLLPLHSIVIPLFHS</sequence>
<evidence type="ECO:0000256" key="1">
    <source>
        <dbReference type="ARBA" id="ARBA00004496"/>
    </source>
</evidence>
<comment type="subcellular location">
    <subcellularLocation>
        <location evidence="1">Cytoplasm</location>
    </subcellularLocation>
</comment>
<evidence type="ECO:0000259" key="11">
    <source>
        <dbReference type="PROSITE" id="PS51900"/>
    </source>
</evidence>
<dbReference type="Gene3D" id="1.10.150.130">
    <property type="match status" value="1"/>
</dbReference>
<protein>
    <submittedName>
        <fullName evidence="12">Site-specific integrase</fullName>
    </submittedName>
</protein>
<dbReference type="Pfam" id="PF02899">
    <property type="entry name" value="Phage_int_SAM_1"/>
    <property type="match status" value="1"/>
</dbReference>
<keyword evidence="6 9" id="KW-0238">DNA-binding</keyword>
<feature type="domain" description="Tyr recombinase" evidence="10">
    <location>
        <begin position="109"/>
        <end position="193"/>
    </location>
</feature>
<accession>A0ABU6KDL4</accession>
<dbReference type="Pfam" id="PF00589">
    <property type="entry name" value="Phage_integrase"/>
    <property type="match status" value="1"/>
</dbReference>
<dbReference type="InterPro" id="IPR011010">
    <property type="entry name" value="DNA_brk_join_enz"/>
</dbReference>
<proteinExistence type="predicted"/>
<evidence type="ECO:0000256" key="4">
    <source>
        <dbReference type="ARBA" id="ARBA00022829"/>
    </source>
</evidence>
<feature type="domain" description="Core-binding (CB)" evidence="11">
    <location>
        <begin position="1"/>
        <end position="88"/>
    </location>
</feature>
<dbReference type="InterPro" id="IPR002104">
    <property type="entry name" value="Integrase_catalytic"/>
</dbReference>
<dbReference type="Gene3D" id="1.10.443.10">
    <property type="entry name" value="Intergrase catalytic core"/>
    <property type="match status" value="1"/>
</dbReference>
<dbReference type="InterPro" id="IPR044068">
    <property type="entry name" value="CB"/>
</dbReference>
<dbReference type="PANTHER" id="PTHR30349:SF77">
    <property type="entry name" value="TYROSINE RECOMBINASE XERC"/>
    <property type="match status" value="1"/>
</dbReference>
<keyword evidence="5" id="KW-0229">DNA integration</keyword>
<keyword evidence="8" id="KW-0131">Cell cycle</keyword>
<keyword evidence="3" id="KW-0132">Cell division</keyword>
<dbReference type="PROSITE" id="PS51900">
    <property type="entry name" value="CB"/>
    <property type="match status" value="1"/>
</dbReference>
<dbReference type="InterPro" id="IPR050090">
    <property type="entry name" value="Tyrosine_recombinase_XerCD"/>
</dbReference>
<evidence type="ECO:0000256" key="5">
    <source>
        <dbReference type="ARBA" id="ARBA00022908"/>
    </source>
</evidence>
<evidence type="ECO:0000256" key="2">
    <source>
        <dbReference type="ARBA" id="ARBA00022490"/>
    </source>
</evidence>
<dbReference type="EMBL" id="JARZFX010000001">
    <property type="protein sequence ID" value="MEC5422539.1"/>
    <property type="molecule type" value="Genomic_DNA"/>
</dbReference>
<dbReference type="InterPro" id="IPR010998">
    <property type="entry name" value="Integrase_recombinase_N"/>
</dbReference>
<evidence type="ECO:0000259" key="10">
    <source>
        <dbReference type="PROSITE" id="PS51898"/>
    </source>
</evidence>
<evidence type="ECO:0000256" key="3">
    <source>
        <dbReference type="ARBA" id="ARBA00022618"/>
    </source>
</evidence>
<dbReference type="Proteomes" id="UP001335737">
    <property type="component" value="Unassembled WGS sequence"/>
</dbReference>
<evidence type="ECO:0000313" key="13">
    <source>
        <dbReference type="Proteomes" id="UP001335737"/>
    </source>
</evidence>
<dbReference type="InterPro" id="IPR013762">
    <property type="entry name" value="Integrase-like_cat_sf"/>
</dbReference>
<evidence type="ECO:0000256" key="7">
    <source>
        <dbReference type="ARBA" id="ARBA00023172"/>
    </source>
</evidence>
<keyword evidence="7" id="KW-0233">DNA recombination</keyword>
<evidence type="ECO:0000313" key="12">
    <source>
        <dbReference type="EMBL" id="MEC5422539.1"/>
    </source>
</evidence>
<evidence type="ECO:0000256" key="6">
    <source>
        <dbReference type="ARBA" id="ARBA00023125"/>
    </source>
</evidence>
<dbReference type="PROSITE" id="PS51898">
    <property type="entry name" value="TYR_RECOMBINASE"/>
    <property type="match status" value="1"/>
</dbReference>
<name>A0ABU6KDL4_9BACI</name>
<organism evidence="12 13">
    <name type="scientific">Virgibacillus tibetensis</name>
    <dbReference type="NCBI Taxonomy" id="3042313"/>
    <lineage>
        <taxon>Bacteria</taxon>
        <taxon>Bacillati</taxon>
        <taxon>Bacillota</taxon>
        <taxon>Bacilli</taxon>
        <taxon>Bacillales</taxon>
        <taxon>Bacillaceae</taxon>
        <taxon>Virgibacillus</taxon>
    </lineage>
</organism>